<keyword evidence="11" id="KW-1185">Reference proteome</keyword>
<dbReference type="EMBL" id="CP019697">
    <property type="protein sequence ID" value="AQS51634.1"/>
    <property type="molecule type" value="Genomic_DNA"/>
</dbReference>
<evidence type="ECO:0000313" key="9">
    <source>
        <dbReference type="EMBL" id="NJB65241.1"/>
    </source>
</evidence>
<evidence type="ECO:0000256" key="4">
    <source>
        <dbReference type="PROSITE-ProRule" id="PRU00433"/>
    </source>
</evidence>
<dbReference type="PROSITE" id="PS51007">
    <property type="entry name" value="CYTC"/>
    <property type="match status" value="1"/>
</dbReference>
<protein>
    <submittedName>
        <fullName evidence="8 9">Cytochrome c</fullName>
    </submittedName>
    <submittedName>
        <fullName evidence="7">Sulfide dehydrogenase</fullName>
    </submittedName>
</protein>
<evidence type="ECO:0000256" key="3">
    <source>
        <dbReference type="ARBA" id="ARBA00023004"/>
    </source>
</evidence>
<dbReference type="OrthoDB" id="9805828at2"/>
<accession>A0A1U9K0X0</accession>
<feature type="signal peptide" evidence="5">
    <location>
        <begin position="1"/>
        <end position="23"/>
    </location>
</feature>
<dbReference type="AlphaFoldDB" id="A0A1U9K0X0"/>
<dbReference type="InterPro" id="IPR036909">
    <property type="entry name" value="Cyt_c-like_dom_sf"/>
</dbReference>
<reference evidence="8" key="3">
    <citation type="journal article" date="2021" name="PeerJ">
        <title>Extensive microbial diversity within the chicken gut microbiome revealed by metagenomics and culture.</title>
        <authorList>
            <person name="Gilroy R."/>
            <person name="Ravi A."/>
            <person name="Getino M."/>
            <person name="Pursley I."/>
            <person name="Horton D.L."/>
            <person name="Alikhan N.F."/>
            <person name="Baker D."/>
            <person name="Gharbi K."/>
            <person name="Hall N."/>
            <person name="Watson M."/>
            <person name="Adriaenssens E.M."/>
            <person name="Foster-Nyarko E."/>
            <person name="Jarju S."/>
            <person name="Secka A."/>
            <person name="Antonio M."/>
            <person name="Oren A."/>
            <person name="Chaudhuri R.R."/>
            <person name="La Ragione R."/>
            <person name="Hildebrand F."/>
            <person name="Pallen M.J."/>
        </authorList>
    </citation>
    <scope>NUCLEOTIDE SEQUENCE</scope>
    <source>
        <strain evidence="8">CHK175-13533</strain>
    </source>
</reference>
<dbReference type="EMBL" id="DYTQ01000117">
    <property type="protein sequence ID" value="HJH25123.1"/>
    <property type="molecule type" value="Genomic_DNA"/>
</dbReference>
<dbReference type="Proteomes" id="UP000700248">
    <property type="component" value="Unassembled WGS sequence"/>
</dbReference>
<keyword evidence="1 4" id="KW-0349">Heme</keyword>
<evidence type="ECO:0000256" key="1">
    <source>
        <dbReference type="ARBA" id="ARBA00022617"/>
    </source>
</evidence>
<feature type="domain" description="Cytochrome c" evidence="6">
    <location>
        <begin position="27"/>
        <end position="107"/>
    </location>
</feature>
<evidence type="ECO:0000313" key="11">
    <source>
        <dbReference type="Proteomes" id="UP000783934"/>
    </source>
</evidence>
<proteinExistence type="predicted"/>
<dbReference type="Pfam" id="PF13442">
    <property type="entry name" value="Cytochrome_CBB3"/>
    <property type="match status" value="1"/>
</dbReference>
<reference evidence="9 11" key="2">
    <citation type="submission" date="2020-03" db="EMBL/GenBank/DDBJ databases">
        <title>Genomic Encyclopedia of Type Strains, Phase IV (KMG-IV): sequencing the most valuable type-strain genomes for metagenomic binning, comparative biology and taxonomic classification.</title>
        <authorList>
            <person name="Goeker M."/>
        </authorList>
    </citation>
    <scope>NUCLEOTIDE SEQUENCE [LARGE SCALE GENOMIC DNA]</scope>
    <source>
        <strain evidence="9 11">DSM 26613</strain>
    </source>
</reference>
<evidence type="ECO:0000313" key="8">
    <source>
        <dbReference type="EMBL" id="HJH25123.1"/>
    </source>
</evidence>
<evidence type="ECO:0000313" key="10">
    <source>
        <dbReference type="Proteomes" id="UP000189369"/>
    </source>
</evidence>
<reference evidence="8" key="4">
    <citation type="submission" date="2021-09" db="EMBL/GenBank/DDBJ databases">
        <authorList>
            <person name="Gilroy R."/>
        </authorList>
    </citation>
    <scope>NUCLEOTIDE SEQUENCE</scope>
    <source>
        <strain evidence="8">CHK175-13533</strain>
    </source>
</reference>
<dbReference type="GO" id="GO:0020037">
    <property type="term" value="F:heme binding"/>
    <property type="evidence" value="ECO:0007669"/>
    <property type="project" value="InterPro"/>
</dbReference>
<dbReference type="EMBL" id="JAATIZ010000003">
    <property type="protein sequence ID" value="NJB65241.1"/>
    <property type="molecule type" value="Genomic_DNA"/>
</dbReference>
<keyword evidence="3 4" id="KW-0408">Iron</keyword>
<feature type="chain" id="PRO_5044566611" evidence="5">
    <location>
        <begin position="24"/>
        <end position="108"/>
    </location>
</feature>
<dbReference type="STRING" id="643674.PAEH1_08785"/>
<reference evidence="7 10" key="1">
    <citation type="submission" date="2017-01" db="EMBL/GenBank/DDBJ databases">
        <title>Complete Genome Sequence of Paenalcaligenes hominis, Isolated from a paraplegic Patient with neurogenic bladder.</title>
        <authorList>
            <person name="Mukhopadhyay R."/>
            <person name="Joaquin J."/>
            <person name="Hogue R."/>
            <person name="Kilaru A."/>
            <person name="Jospin G."/>
            <person name="Mars K."/>
            <person name="Eisen J.A."/>
            <person name="Chaturvedi V."/>
        </authorList>
    </citation>
    <scope>NUCLEOTIDE SEQUENCE [LARGE SCALE GENOMIC DNA]</scope>
    <source>
        <strain evidence="7 10">15S00501</strain>
    </source>
</reference>
<dbReference type="Proteomes" id="UP000189369">
    <property type="component" value="Chromosome"/>
</dbReference>
<dbReference type="Gene3D" id="1.10.760.10">
    <property type="entry name" value="Cytochrome c-like domain"/>
    <property type="match status" value="1"/>
</dbReference>
<dbReference type="SUPFAM" id="SSF46626">
    <property type="entry name" value="Cytochrome c"/>
    <property type="match status" value="1"/>
</dbReference>
<evidence type="ECO:0000259" key="6">
    <source>
        <dbReference type="PROSITE" id="PS51007"/>
    </source>
</evidence>
<dbReference type="RefSeq" id="WP_077734211.1">
    <property type="nucleotide sequence ID" value="NZ_BMCQ01000006.1"/>
</dbReference>
<name>A0A1U9K0X0_9BURK</name>
<evidence type="ECO:0000313" key="7">
    <source>
        <dbReference type="EMBL" id="AQS51634.1"/>
    </source>
</evidence>
<evidence type="ECO:0000256" key="5">
    <source>
        <dbReference type="SAM" id="SignalP"/>
    </source>
</evidence>
<keyword evidence="5" id="KW-0732">Signal</keyword>
<organism evidence="7 10">
    <name type="scientific">Paenalcaligenes hominis</name>
    <dbReference type="NCBI Taxonomy" id="643674"/>
    <lineage>
        <taxon>Bacteria</taxon>
        <taxon>Pseudomonadati</taxon>
        <taxon>Pseudomonadota</taxon>
        <taxon>Betaproteobacteria</taxon>
        <taxon>Burkholderiales</taxon>
        <taxon>Alcaligenaceae</taxon>
        <taxon>Paenalcaligenes</taxon>
    </lineage>
</organism>
<dbReference type="KEGG" id="phn:PAEH1_08785"/>
<dbReference type="GO" id="GO:0009055">
    <property type="term" value="F:electron transfer activity"/>
    <property type="evidence" value="ECO:0007669"/>
    <property type="project" value="InterPro"/>
</dbReference>
<sequence>MLKTTLSVLSSVTLALLSSTAIAADAAQLEQGKTLFAGSAQPIACAVCHTLKDADAAGTIGPDLDELKPDADRIRKTMMEGMGAMPSFSAMDEADREAIIAYVVDATN</sequence>
<keyword evidence="2 4" id="KW-0479">Metal-binding</keyword>
<dbReference type="Proteomes" id="UP000783934">
    <property type="component" value="Unassembled WGS sequence"/>
</dbReference>
<dbReference type="InterPro" id="IPR009056">
    <property type="entry name" value="Cyt_c-like_dom"/>
</dbReference>
<dbReference type="GO" id="GO:0046872">
    <property type="term" value="F:metal ion binding"/>
    <property type="evidence" value="ECO:0007669"/>
    <property type="project" value="UniProtKB-KW"/>
</dbReference>
<gene>
    <name evidence="9" type="ORF">GGR41_001490</name>
    <name evidence="8" type="ORF">K8U84_11310</name>
    <name evidence="7" type="ORF">PAEH1_08785</name>
</gene>
<evidence type="ECO:0000256" key="2">
    <source>
        <dbReference type="ARBA" id="ARBA00022723"/>
    </source>
</evidence>